<organism evidence="1 2">
    <name type="scientific">Prochlorococcus phage MED4-213</name>
    <dbReference type="NCBI Taxonomy" id="889956"/>
    <lineage>
        <taxon>Viruses</taxon>
        <taxon>Duplodnaviria</taxon>
        <taxon>Heunggongvirae</taxon>
        <taxon>Uroviricota</taxon>
        <taxon>Caudoviricetes</taxon>
        <taxon>Eurybiavirus</taxon>
        <taxon>Eurybiavirus MED4213</taxon>
    </lineage>
</organism>
<dbReference type="Pfam" id="PF23821">
    <property type="entry name" value="DUF7191"/>
    <property type="match status" value="1"/>
</dbReference>
<dbReference type="KEGG" id="vg:15010404"/>
<dbReference type="GeneID" id="15010404"/>
<protein>
    <submittedName>
        <fullName evidence="1">Uncharacterized protein</fullName>
    </submittedName>
</protein>
<dbReference type="EMBL" id="HQ634174">
    <property type="protein sequence ID" value="AGH26236.1"/>
    <property type="molecule type" value="Genomic_DNA"/>
</dbReference>
<dbReference type="RefSeq" id="YP_007673881.1">
    <property type="nucleotide sequence ID" value="NC_020845.1"/>
</dbReference>
<sequence length="81" mass="9935">MFIVLPFNNKTSQSKGGIDLNSIHRYNWRNYMNMENEHINDLWEDMDRLNALYEEMMWEHDSVLEFVADYKKDRIIIKRHA</sequence>
<evidence type="ECO:0000313" key="2">
    <source>
        <dbReference type="Proteomes" id="UP000012039"/>
    </source>
</evidence>
<name>M4QFW6_9CAUD</name>
<evidence type="ECO:0000313" key="1">
    <source>
        <dbReference type="EMBL" id="AGH26236.1"/>
    </source>
</evidence>
<gene>
    <name evidence="1" type="ORF">CPMG_00135</name>
</gene>
<reference evidence="1 2" key="1">
    <citation type="submission" date="2010-11" db="EMBL/GenBank/DDBJ databases">
        <title>The Genome Sequence of Cyanophage MED4-213.</title>
        <authorList>
            <consortium name="The Broad Institute Genome Sequencing Platform"/>
            <person name="Henn M.R."/>
            <person name="Sullivan M.S."/>
            <person name="Osburne M.S."/>
            <person name="Levin J."/>
            <person name="Malboeuf C."/>
            <person name="Casali M."/>
            <person name="Russ C."/>
            <person name="Lennon N."/>
            <person name="Chapman S.B."/>
            <person name="Erlich R."/>
            <person name="Young S.K."/>
            <person name="Yandava C."/>
            <person name="Zeng Q."/>
            <person name="Alvarado L."/>
            <person name="Anderson S."/>
            <person name="Berlin A."/>
            <person name="Chen Z."/>
            <person name="Freedman E."/>
            <person name="Gellesch M."/>
            <person name="Goldberg J."/>
            <person name="Green L."/>
            <person name="Griggs A."/>
            <person name="Gujja S."/>
            <person name="Heilman E.R."/>
            <person name="Heiman D."/>
            <person name="Hollinger A."/>
            <person name="Howarth C."/>
            <person name="Larson L."/>
            <person name="Mehta T."/>
            <person name="Pearson M."/>
            <person name="Roberts A."/>
            <person name="Ryan E."/>
            <person name="Saif S."/>
            <person name="Shea T."/>
            <person name="Shenoy N."/>
            <person name="Sisk P."/>
            <person name="Stolte C."/>
            <person name="Sykes S."/>
            <person name="White J."/>
            <person name="Yu Q."/>
            <person name="Coleman M.L."/>
            <person name="Huang K.H."/>
            <person name="Weigele P.R."/>
            <person name="DeFrancesco A.S."/>
            <person name="Kern S.E."/>
            <person name="Thompson L.R."/>
            <person name="Fu R."/>
            <person name="Hombeck B."/>
            <person name="Chisholm S.W."/>
            <person name="Haas B."/>
            <person name="Nusbaum C."/>
            <person name="Birren B."/>
        </authorList>
    </citation>
    <scope>NUCLEOTIDE SEQUENCE [LARGE SCALE GENOMIC DNA]</scope>
    <source>
        <strain evidence="1">MED4-213</strain>
    </source>
</reference>
<keyword evidence="2" id="KW-1185">Reference proteome</keyword>
<dbReference type="InterPro" id="IPR055615">
    <property type="entry name" value="DUF7191"/>
</dbReference>
<dbReference type="Proteomes" id="UP000012039">
    <property type="component" value="Segment"/>
</dbReference>
<accession>M4QFW6</accession>
<proteinExistence type="predicted"/>